<evidence type="ECO:0000259" key="3">
    <source>
        <dbReference type="SMART" id="SM00065"/>
    </source>
</evidence>
<dbReference type="Gene3D" id="1.10.10.2840">
    <property type="entry name" value="PucR C-terminal helix-turn-helix domain"/>
    <property type="match status" value="1"/>
</dbReference>
<evidence type="ECO:0000256" key="1">
    <source>
        <dbReference type="ARBA" id="ARBA00006754"/>
    </source>
</evidence>
<comment type="caution">
    <text evidence="4">The sequence shown here is derived from an EMBL/GenBank/DDBJ whole genome shotgun (WGS) entry which is preliminary data.</text>
</comment>
<reference evidence="4 5" key="1">
    <citation type="submission" date="2018-10" db="EMBL/GenBank/DDBJ databases">
        <title>Robbsia sp. DHC34, isolated from soil.</title>
        <authorList>
            <person name="Gao Z.-H."/>
            <person name="Qiu L.-H."/>
        </authorList>
    </citation>
    <scope>NUCLEOTIDE SEQUENCE [LARGE SCALE GENOMIC DNA]</scope>
    <source>
        <strain evidence="4 5">DHC34</strain>
    </source>
</reference>
<dbReference type="AlphaFoldDB" id="A0A494XMP2"/>
<evidence type="ECO:0000256" key="2">
    <source>
        <dbReference type="SAM" id="Coils"/>
    </source>
</evidence>
<name>A0A494XMP2_9BURK</name>
<dbReference type="InterPro" id="IPR029016">
    <property type="entry name" value="GAF-like_dom_sf"/>
</dbReference>
<dbReference type="EMBL" id="RBZU01000008">
    <property type="protein sequence ID" value="RKP51898.1"/>
    <property type="molecule type" value="Genomic_DNA"/>
</dbReference>
<dbReference type="InterPro" id="IPR025736">
    <property type="entry name" value="PucR_C-HTH_dom"/>
</dbReference>
<dbReference type="InterPro" id="IPR003018">
    <property type="entry name" value="GAF"/>
</dbReference>
<evidence type="ECO:0000313" key="5">
    <source>
        <dbReference type="Proteomes" id="UP000270342"/>
    </source>
</evidence>
<feature type="coiled-coil region" evidence="2">
    <location>
        <begin position="238"/>
        <end position="272"/>
    </location>
</feature>
<dbReference type="InterPro" id="IPR042070">
    <property type="entry name" value="PucR_C-HTH_sf"/>
</dbReference>
<dbReference type="Pfam" id="PF01590">
    <property type="entry name" value="GAF"/>
    <property type="match status" value="1"/>
</dbReference>
<dbReference type="OrthoDB" id="8872837at2"/>
<feature type="domain" description="GAF" evidence="3">
    <location>
        <begin position="91"/>
        <end position="242"/>
    </location>
</feature>
<dbReference type="InterPro" id="IPR051448">
    <property type="entry name" value="CdaR-like_regulators"/>
</dbReference>
<protein>
    <submittedName>
        <fullName evidence="4">GAF domain-containing protein</fullName>
    </submittedName>
</protein>
<dbReference type="Pfam" id="PF13556">
    <property type="entry name" value="HTH_30"/>
    <property type="match status" value="1"/>
</dbReference>
<keyword evidence="5" id="KW-1185">Reference proteome</keyword>
<accession>A0A494XMP2</accession>
<dbReference type="PANTHER" id="PTHR33744:SF1">
    <property type="entry name" value="DNA-BINDING TRANSCRIPTIONAL ACTIVATOR ADER"/>
    <property type="match status" value="1"/>
</dbReference>
<dbReference type="RefSeq" id="WP_121088301.1">
    <property type="nucleotide sequence ID" value="NZ_RBZU01000008.1"/>
</dbReference>
<organism evidence="4 5">
    <name type="scientific">Pararobbsia silviterrae</name>
    <dbReference type="NCBI Taxonomy" id="1792498"/>
    <lineage>
        <taxon>Bacteria</taxon>
        <taxon>Pseudomonadati</taxon>
        <taxon>Pseudomonadota</taxon>
        <taxon>Betaproteobacteria</taxon>
        <taxon>Burkholderiales</taxon>
        <taxon>Burkholderiaceae</taxon>
        <taxon>Pararobbsia</taxon>
    </lineage>
</organism>
<proteinExistence type="inferred from homology"/>
<dbReference type="SUPFAM" id="SSF55781">
    <property type="entry name" value="GAF domain-like"/>
    <property type="match status" value="1"/>
</dbReference>
<dbReference type="Proteomes" id="UP000270342">
    <property type="component" value="Unassembled WGS sequence"/>
</dbReference>
<dbReference type="Gene3D" id="3.30.450.40">
    <property type="match status" value="1"/>
</dbReference>
<comment type="similarity">
    <text evidence="1">Belongs to the CdaR family.</text>
</comment>
<sequence>MNPLPAAASLAALTHEKLLVLLDQDEEQHAALTDLLRDIEQLGDDHPERATLLSAVHRALSIGKRLERLRQNELSLRGVFESAQALTELKALSQVLFDIVERGRRLLGSDLAWLAGMNETSNTLGVLAVSGVYSNETKNTHTPLNTGVAGHVMRTRSPFATSHYMDDTHFEHTAENDQMIRREGLRSLVAAPLLAGAEVVGILIVGDRYARTYHPREISLLATLAAHASVAVRNARAYELTRMALTEAEQANQRLQQQTAALELAADAHEQLTRLVARGAPLKDLIHAVADILDGRVMYLDAAGIEVCVATPADYAASEVIHSYARFSGIDARIQSAVSESRATGRAASATSGTAHCHVAAVTSRDELFGALVIQTRAPLTDSAVRIFERSATVTAVMQLSAEKSSASLDQDIHLTLRALLEPGRHHDDGLAARLARHGVDVTKPCMLAMIEIEKIKLGYAVRKLSSRLRHLPHLATEIDGRIVMAVNQIDGLRLGQELREILFEELSFPGIATLSGPHDTLAGLAGADVHLKRALGLLRALRRENCVVHESALRMYAVLFQNQDAQTLDAAIDSVIGPLVEHDTRRHTQLTDTLHAYLDSMQNARTAARVLNIHVNTLHNRLEAISTLLGPWDTDGRVADIHVMLRLKRLRDDPPPFGGKP</sequence>
<dbReference type="SMART" id="SM00065">
    <property type="entry name" value="GAF"/>
    <property type="match status" value="1"/>
</dbReference>
<gene>
    <name evidence="4" type="ORF">D7S86_18305</name>
</gene>
<dbReference type="Pfam" id="PF17853">
    <property type="entry name" value="GGDEF_2"/>
    <property type="match status" value="1"/>
</dbReference>
<dbReference type="InterPro" id="IPR041522">
    <property type="entry name" value="CdaR_GGDEF"/>
</dbReference>
<evidence type="ECO:0000313" key="4">
    <source>
        <dbReference type="EMBL" id="RKP51898.1"/>
    </source>
</evidence>
<dbReference type="PANTHER" id="PTHR33744">
    <property type="entry name" value="CARBOHYDRATE DIACID REGULATOR"/>
    <property type="match status" value="1"/>
</dbReference>
<keyword evidence="2" id="KW-0175">Coiled coil</keyword>